<evidence type="ECO:0000256" key="4">
    <source>
        <dbReference type="RuleBase" id="RU367021"/>
    </source>
</evidence>
<dbReference type="SUPFAM" id="SSF51161">
    <property type="entry name" value="Trimeric LpxA-like enzymes"/>
    <property type="match status" value="1"/>
</dbReference>
<accession>A0A1I1SNY6</accession>
<dbReference type="Pfam" id="PF14602">
    <property type="entry name" value="Hexapep_2"/>
    <property type="match status" value="1"/>
</dbReference>
<dbReference type="PANTHER" id="PTHR43017:SF1">
    <property type="entry name" value="ACETYLTRANSFERASE YJL218W-RELATED"/>
    <property type="match status" value="1"/>
</dbReference>
<protein>
    <recommendedName>
        <fullName evidence="4">Acetyltransferase</fullName>
        <ecNumber evidence="4">2.3.1.-</ecNumber>
    </recommendedName>
</protein>
<dbReference type="EC" id="2.3.1.-" evidence="4"/>
<evidence type="ECO:0000256" key="3">
    <source>
        <dbReference type="ARBA" id="ARBA00023315"/>
    </source>
</evidence>
<evidence type="ECO:0000313" key="5">
    <source>
        <dbReference type="EMBL" id="SFD44760.1"/>
    </source>
</evidence>
<evidence type="ECO:0000313" key="6">
    <source>
        <dbReference type="Proteomes" id="UP000198862"/>
    </source>
</evidence>
<name>A0A1I1SNY6_9GAMM</name>
<evidence type="ECO:0000256" key="1">
    <source>
        <dbReference type="ARBA" id="ARBA00022679"/>
    </source>
</evidence>
<dbReference type="Gene3D" id="2.160.10.10">
    <property type="entry name" value="Hexapeptide repeat proteins"/>
    <property type="match status" value="1"/>
</dbReference>
<keyword evidence="3 4" id="KW-0012">Acyltransferase</keyword>
<dbReference type="EMBL" id="FOLO01000058">
    <property type="protein sequence ID" value="SFD44760.1"/>
    <property type="molecule type" value="Genomic_DNA"/>
</dbReference>
<comment type="similarity">
    <text evidence="4">Belongs to the transferase hexapeptide repeat family.</text>
</comment>
<evidence type="ECO:0000256" key="2">
    <source>
        <dbReference type="ARBA" id="ARBA00022737"/>
    </source>
</evidence>
<dbReference type="PROSITE" id="PS00101">
    <property type="entry name" value="HEXAPEP_TRANSFERASES"/>
    <property type="match status" value="1"/>
</dbReference>
<dbReference type="PANTHER" id="PTHR43017">
    <property type="entry name" value="GALACTOSIDE O-ACETYLTRANSFERASE"/>
    <property type="match status" value="1"/>
</dbReference>
<dbReference type="InterPro" id="IPR018357">
    <property type="entry name" value="Hexapep_transf_CS"/>
</dbReference>
<dbReference type="AlphaFoldDB" id="A0A1I1SNY6"/>
<dbReference type="InterPro" id="IPR001451">
    <property type="entry name" value="Hexapep"/>
</dbReference>
<keyword evidence="6" id="KW-1185">Reference proteome</keyword>
<dbReference type="InterPro" id="IPR011004">
    <property type="entry name" value="Trimer_LpxA-like_sf"/>
</dbReference>
<keyword evidence="2" id="KW-0677">Repeat</keyword>
<reference evidence="5 6" key="1">
    <citation type="submission" date="2016-10" db="EMBL/GenBank/DDBJ databases">
        <authorList>
            <person name="de Groot N.N."/>
        </authorList>
    </citation>
    <scope>NUCLEOTIDE SEQUENCE [LARGE SCALE GENOMIC DNA]</scope>
    <source>
        <strain evidence="5 6">DSM 6059</strain>
    </source>
</reference>
<dbReference type="OrthoDB" id="9815592at2"/>
<dbReference type="GO" id="GO:0008870">
    <property type="term" value="F:galactoside O-acetyltransferase activity"/>
    <property type="evidence" value="ECO:0007669"/>
    <property type="project" value="TreeGrafter"/>
</dbReference>
<dbReference type="STRING" id="1123010.SAMN02745724_04556"/>
<dbReference type="Proteomes" id="UP000198862">
    <property type="component" value="Unassembled WGS sequence"/>
</dbReference>
<dbReference type="InterPro" id="IPR039369">
    <property type="entry name" value="LacA-like"/>
</dbReference>
<sequence length="183" mass="20184">MLALKIKYYTLRILQMLTINRCFKNTIAKYHSDLNLAKYRAQGAEIGENTLLIECKLSGSSKGDKFHIGSNCTITGVTLLAHDASPTLFLPELVNYKPSYLPGSRSSYRNPITIGNNVFIGWGSIILPGVNVGSNVVIGAGSIVTKDIPDNSVAAGNPAKVLKDIESYKTNYYEIYKKYPERF</sequence>
<keyword evidence="1 4" id="KW-0808">Transferase</keyword>
<proteinExistence type="inferred from homology"/>
<organism evidence="5 6">
    <name type="scientific">Pseudoalteromonas denitrificans DSM 6059</name>
    <dbReference type="NCBI Taxonomy" id="1123010"/>
    <lineage>
        <taxon>Bacteria</taxon>
        <taxon>Pseudomonadati</taxon>
        <taxon>Pseudomonadota</taxon>
        <taxon>Gammaproteobacteria</taxon>
        <taxon>Alteromonadales</taxon>
        <taxon>Pseudoalteromonadaceae</taxon>
        <taxon>Pseudoalteromonas</taxon>
    </lineage>
</organism>
<gene>
    <name evidence="5" type="ORF">SAMN02745724_04556</name>
</gene>